<protein>
    <recommendedName>
        <fullName evidence="3">ESX-1 secretion-associated protein</fullName>
    </recommendedName>
</protein>
<name>A0A5J4LWT1_9ACTN</name>
<evidence type="ECO:0000313" key="2">
    <source>
        <dbReference type="Proteomes" id="UP000325598"/>
    </source>
</evidence>
<gene>
    <name evidence="1" type="ORF">San01_72260</name>
</gene>
<accession>A0A5J4LWT1</accession>
<comment type="caution">
    <text evidence="1">The sequence shown here is derived from an EMBL/GenBank/DDBJ whole genome shotgun (WGS) entry which is preliminary data.</text>
</comment>
<evidence type="ECO:0000313" key="1">
    <source>
        <dbReference type="EMBL" id="GES34738.1"/>
    </source>
</evidence>
<dbReference type="AlphaFoldDB" id="A0A5J4LWT1"/>
<dbReference type="RefSeq" id="WP_086719505.1">
    <property type="nucleotide sequence ID" value="NZ_BLAG01000037.1"/>
</dbReference>
<organism evidence="1 2">
    <name type="scientific">Streptomyces angustmyceticus</name>
    <dbReference type="NCBI Taxonomy" id="285578"/>
    <lineage>
        <taxon>Bacteria</taxon>
        <taxon>Bacillati</taxon>
        <taxon>Actinomycetota</taxon>
        <taxon>Actinomycetes</taxon>
        <taxon>Kitasatosporales</taxon>
        <taxon>Streptomycetaceae</taxon>
        <taxon>Streptomyces</taxon>
    </lineage>
</organism>
<dbReference type="OrthoDB" id="4290617at2"/>
<keyword evidence="2" id="KW-1185">Reference proteome</keyword>
<evidence type="ECO:0008006" key="3">
    <source>
        <dbReference type="Google" id="ProtNLM"/>
    </source>
</evidence>
<dbReference type="EMBL" id="BLAG01000037">
    <property type="protein sequence ID" value="GES34738.1"/>
    <property type="molecule type" value="Genomic_DNA"/>
</dbReference>
<dbReference type="GeneID" id="96754296"/>
<proteinExistence type="predicted"/>
<sequence>MAQGFRTDPDAIFRCASGTERQHEEVPRLARALEHVEIPQGAFGKLPESDELHASYKEHAHAAQQDLHDIAELLRDAAEKLRAVAGHYVANEYATREGFGNGGGSIPA</sequence>
<dbReference type="Proteomes" id="UP000325598">
    <property type="component" value="Unassembled WGS sequence"/>
</dbReference>
<reference evidence="1 2" key="1">
    <citation type="submission" date="2019-10" db="EMBL/GenBank/DDBJ databases">
        <title>Whole genome shotgun sequence of Streptomyces angustmyceticus NBRC 3934.</title>
        <authorList>
            <person name="Hosoyama A."/>
            <person name="Ichikawa N."/>
            <person name="Kimura A."/>
            <person name="Kitahashi Y."/>
            <person name="Komaki H."/>
            <person name="Uohara A."/>
        </authorList>
    </citation>
    <scope>NUCLEOTIDE SEQUENCE [LARGE SCALE GENOMIC DNA]</scope>
    <source>
        <strain evidence="1 2">NBRC 3934</strain>
    </source>
</reference>